<dbReference type="Pfam" id="PF00010">
    <property type="entry name" value="HLH"/>
    <property type="match status" value="1"/>
</dbReference>
<feature type="domain" description="BHLH" evidence="7">
    <location>
        <begin position="59"/>
        <end position="116"/>
    </location>
</feature>
<evidence type="ECO:0000256" key="1">
    <source>
        <dbReference type="ARBA" id="ARBA00004123"/>
    </source>
</evidence>
<dbReference type="PROSITE" id="PS51054">
    <property type="entry name" value="ORANGE"/>
    <property type="match status" value="1"/>
</dbReference>
<dbReference type="Gene3D" id="4.10.280.10">
    <property type="entry name" value="Helix-loop-helix DNA-binding domain"/>
    <property type="match status" value="1"/>
</dbReference>
<dbReference type="GO" id="GO:0006355">
    <property type="term" value="P:regulation of DNA-templated transcription"/>
    <property type="evidence" value="ECO:0007669"/>
    <property type="project" value="InterPro"/>
</dbReference>
<accession>A0AAN8S2U0</accession>
<comment type="subcellular location">
    <subcellularLocation>
        <location evidence="1">Nucleus</location>
    </subcellularLocation>
</comment>
<dbReference type="InterPro" id="IPR036638">
    <property type="entry name" value="HLH_DNA-bd_sf"/>
</dbReference>
<reference evidence="9 10" key="1">
    <citation type="submission" date="2023-10" db="EMBL/GenBank/DDBJ databases">
        <title>Genomes of two closely related lineages of the louse Polyplax serrata with different host specificities.</title>
        <authorList>
            <person name="Martinu J."/>
            <person name="Tarabai H."/>
            <person name="Stefka J."/>
            <person name="Hypsa V."/>
        </authorList>
    </citation>
    <scope>NUCLEOTIDE SEQUENCE [LARGE SCALE GENOMIC DNA]</scope>
    <source>
        <strain evidence="9">HR10_N</strain>
    </source>
</reference>
<evidence type="ECO:0000256" key="6">
    <source>
        <dbReference type="SAM" id="MobiDB-lite"/>
    </source>
</evidence>
<sequence length="524" mass="57154">MVAGGGTMASAPPPAIGGNGGCTSVSANTSNLPGSTSAMPSTPQGTNEGGPTRTRTSENRRSNKPIMEKRRRARINNCLNELKTLILDAMKKDPARHSKLEKADILEMTVKHLEALQRQQVAMAAATDPNVANKFRAGFTECAGEVGRFPGLEGPVKRRLLQHLANCLNSSGPLTGGQEAANAVPPTPVTPAASANSPLQVHIVRTTQSDTPLVQQTNSSNIILANTNGQGVQLVPTRLPNGDIALILPSSNSFRSARTTVPVTPASSPSPSVSSSSSGSSPLPMLIPIPHRSNTNSPPIALDRLSMNSSSPPRQITIVTTQNPQRILIPQPGDSRNVPLVAYQCNDEHVIQQRVMVSDSYPKQEKVIKSYDQLPVMRDVDPSVMQTRKNVIESVNDYGGSCERSPSEERRLYEGGSHATMTHEPQLIERERSPGYVTDKGYTLERETLLHIPEREYYDSGMQSVSPRSPHIAYVDAIDENKYRDYYSDHYEPAYSPEMPKPLALVTKKKCQEFGSEERPWRPW</sequence>
<comment type="caution">
    <text evidence="9">The sequence shown here is derived from an EMBL/GenBank/DDBJ whole genome shotgun (WGS) entry which is preliminary data.</text>
</comment>
<dbReference type="InterPro" id="IPR011598">
    <property type="entry name" value="bHLH_dom"/>
</dbReference>
<dbReference type="InterPro" id="IPR003650">
    <property type="entry name" value="Orange_dom"/>
</dbReference>
<keyword evidence="3" id="KW-0238">DNA-binding</keyword>
<evidence type="ECO:0000259" key="7">
    <source>
        <dbReference type="PROSITE" id="PS50888"/>
    </source>
</evidence>
<dbReference type="GO" id="GO:0046983">
    <property type="term" value="F:protein dimerization activity"/>
    <property type="evidence" value="ECO:0007669"/>
    <property type="project" value="InterPro"/>
</dbReference>
<evidence type="ECO:0000313" key="10">
    <source>
        <dbReference type="Proteomes" id="UP001372834"/>
    </source>
</evidence>
<dbReference type="PANTHER" id="PTHR10985">
    <property type="entry name" value="BASIC HELIX-LOOP-HELIX TRANSCRIPTION FACTOR, HES-RELATED"/>
    <property type="match status" value="1"/>
</dbReference>
<feature type="region of interest" description="Disordered" evidence="6">
    <location>
        <begin position="1"/>
        <end position="68"/>
    </location>
</feature>
<organism evidence="9 10">
    <name type="scientific">Polyplax serrata</name>
    <name type="common">Common mouse louse</name>
    <dbReference type="NCBI Taxonomy" id="468196"/>
    <lineage>
        <taxon>Eukaryota</taxon>
        <taxon>Metazoa</taxon>
        <taxon>Ecdysozoa</taxon>
        <taxon>Arthropoda</taxon>
        <taxon>Hexapoda</taxon>
        <taxon>Insecta</taxon>
        <taxon>Pterygota</taxon>
        <taxon>Neoptera</taxon>
        <taxon>Paraneoptera</taxon>
        <taxon>Psocodea</taxon>
        <taxon>Troctomorpha</taxon>
        <taxon>Phthiraptera</taxon>
        <taxon>Anoplura</taxon>
        <taxon>Polyplacidae</taxon>
        <taxon>Polyplax</taxon>
    </lineage>
</organism>
<feature type="region of interest" description="Disordered" evidence="6">
    <location>
        <begin position="258"/>
        <end position="302"/>
    </location>
</feature>
<keyword evidence="5" id="KW-0539">Nucleus</keyword>
<dbReference type="Proteomes" id="UP001372834">
    <property type="component" value="Unassembled WGS sequence"/>
</dbReference>
<dbReference type="FunFam" id="4.10.280.10:FF:000009">
    <property type="entry name" value="Transcription factor HES-1"/>
    <property type="match status" value="1"/>
</dbReference>
<evidence type="ECO:0000256" key="5">
    <source>
        <dbReference type="ARBA" id="ARBA00023242"/>
    </source>
</evidence>
<dbReference type="Pfam" id="PF07527">
    <property type="entry name" value="Hairy_orange"/>
    <property type="match status" value="1"/>
</dbReference>
<dbReference type="GO" id="GO:1990837">
    <property type="term" value="F:sequence-specific double-stranded DNA binding"/>
    <property type="evidence" value="ECO:0007669"/>
    <property type="project" value="UniProtKB-ARBA"/>
</dbReference>
<proteinExistence type="predicted"/>
<keyword evidence="4" id="KW-0804">Transcription</keyword>
<feature type="compositionally biased region" description="Polar residues" evidence="6">
    <location>
        <begin position="22"/>
        <end position="46"/>
    </location>
</feature>
<evidence type="ECO:0000256" key="2">
    <source>
        <dbReference type="ARBA" id="ARBA00023015"/>
    </source>
</evidence>
<dbReference type="SMART" id="SM00353">
    <property type="entry name" value="HLH"/>
    <property type="match status" value="1"/>
</dbReference>
<keyword evidence="2" id="KW-0805">Transcription regulation</keyword>
<evidence type="ECO:0000313" key="9">
    <source>
        <dbReference type="EMBL" id="KAK6618472.1"/>
    </source>
</evidence>
<name>A0AAN8S2U0_POLSC</name>
<gene>
    <name evidence="9" type="ORF">RUM43_013665</name>
</gene>
<dbReference type="SUPFAM" id="SSF47459">
    <property type="entry name" value="HLH, helix-loop-helix DNA-binding domain"/>
    <property type="match status" value="1"/>
</dbReference>
<evidence type="ECO:0000259" key="8">
    <source>
        <dbReference type="PROSITE" id="PS51054"/>
    </source>
</evidence>
<dbReference type="AlphaFoldDB" id="A0AAN8S2U0"/>
<protein>
    <submittedName>
        <fullName evidence="9">Uncharacterized protein</fullName>
    </submittedName>
</protein>
<feature type="compositionally biased region" description="Low complexity" evidence="6">
    <location>
        <begin position="259"/>
        <end position="282"/>
    </location>
</feature>
<dbReference type="Gene3D" id="6.10.250.980">
    <property type="match status" value="1"/>
</dbReference>
<dbReference type="SUPFAM" id="SSF158457">
    <property type="entry name" value="Orange domain-like"/>
    <property type="match status" value="1"/>
</dbReference>
<evidence type="ECO:0000256" key="4">
    <source>
        <dbReference type="ARBA" id="ARBA00023163"/>
    </source>
</evidence>
<dbReference type="CDD" id="cd18913">
    <property type="entry name" value="bHLH-O_hairy_like"/>
    <property type="match status" value="1"/>
</dbReference>
<dbReference type="InterPro" id="IPR050370">
    <property type="entry name" value="HES_HEY"/>
</dbReference>
<feature type="domain" description="Orange" evidence="8">
    <location>
        <begin position="135"/>
        <end position="164"/>
    </location>
</feature>
<dbReference type="SMART" id="SM00511">
    <property type="entry name" value="ORANGE"/>
    <property type="match status" value="1"/>
</dbReference>
<dbReference type="PROSITE" id="PS50888">
    <property type="entry name" value="BHLH"/>
    <property type="match status" value="1"/>
</dbReference>
<evidence type="ECO:0000256" key="3">
    <source>
        <dbReference type="ARBA" id="ARBA00023125"/>
    </source>
</evidence>
<dbReference type="EMBL" id="JAWJWE010000042">
    <property type="protein sequence ID" value="KAK6618472.1"/>
    <property type="molecule type" value="Genomic_DNA"/>
</dbReference>
<dbReference type="GO" id="GO:0005634">
    <property type="term" value="C:nucleus"/>
    <property type="evidence" value="ECO:0007669"/>
    <property type="project" value="UniProtKB-SubCell"/>
</dbReference>